<reference evidence="1 2" key="1">
    <citation type="submission" date="2016-12" db="EMBL/GenBank/DDBJ databases">
        <title>Draft genome sequence of Fusarium oxysporum causing rot on Narcissus.</title>
        <authorList>
            <person name="Armitage A.D."/>
            <person name="Taylor A."/>
            <person name="Clarkson J.P."/>
            <person name="Harrison R.J."/>
            <person name="Jackson A.C."/>
        </authorList>
    </citation>
    <scope>NUCLEOTIDE SEQUENCE [LARGE SCALE GENOMIC DNA]</scope>
    <source>
        <strain evidence="1 2">N139</strain>
    </source>
</reference>
<sequence>MPPLQGFSTIPQQLNLLNPPFEKFAVSAISLLKRLSRYMSANYWHSAQCRFWNFAKEQLATRRQQLDEDNAELVRKFPLPQ</sequence>
<evidence type="ECO:0000313" key="2">
    <source>
        <dbReference type="Proteomes" id="UP000290540"/>
    </source>
</evidence>
<dbReference type="AlphaFoldDB" id="A0A4Q2V0L2"/>
<proteinExistence type="predicted"/>
<protein>
    <submittedName>
        <fullName evidence="1">Uncharacterized protein</fullName>
    </submittedName>
</protein>
<comment type="caution">
    <text evidence="1">The sequence shown here is derived from an EMBL/GenBank/DDBJ whole genome shotgun (WGS) entry which is preliminary data.</text>
</comment>
<name>A0A4Q2V0L2_FUSOX</name>
<dbReference type="Proteomes" id="UP000290540">
    <property type="component" value="Unassembled WGS sequence"/>
</dbReference>
<accession>A0A4Q2V0L2</accession>
<dbReference type="EMBL" id="MQTW01000586">
    <property type="protein sequence ID" value="RYC79590.1"/>
    <property type="molecule type" value="Genomic_DNA"/>
</dbReference>
<gene>
    <name evidence="1" type="ORF">BFJ63_vAg17528</name>
</gene>
<evidence type="ECO:0000313" key="1">
    <source>
        <dbReference type="EMBL" id="RYC79590.1"/>
    </source>
</evidence>
<organism evidence="1 2">
    <name type="scientific">Fusarium oxysporum f. sp. narcissi</name>
    <dbReference type="NCBI Taxonomy" id="451672"/>
    <lineage>
        <taxon>Eukaryota</taxon>
        <taxon>Fungi</taxon>
        <taxon>Dikarya</taxon>
        <taxon>Ascomycota</taxon>
        <taxon>Pezizomycotina</taxon>
        <taxon>Sordariomycetes</taxon>
        <taxon>Hypocreomycetidae</taxon>
        <taxon>Hypocreales</taxon>
        <taxon>Nectriaceae</taxon>
        <taxon>Fusarium</taxon>
        <taxon>Fusarium oxysporum species complex</taxon>
    </lineage>
</organism>